<dbReference type="Pfam" id="PF16363">
    <property type="entry name" value="GDP_Man_Dehyd"/>
    <property type="match status" value="1"/>
</dbReference>
<evidence type="ECO:0000256" key="6">
    <source>
        <dbReference type="ARBA" id="ARBA00023239"/>
    </source>
</evidence>
<evidence type="ECO:0000256" key="4">
    <source>
        <dbReference type="ARBA" id="ARBA00011990"/>
    </source>
</evidence>
<dbReference type="SUPFAM" id="SSF51735">
    <property type="entry name" value="NAD(P)-binding Rossmann-fold domains"/>
    <property type="match status" value="1"/>
</dbReference>
<dbReference type="CDD" id="cd05246">
    <property type="entry name" value="dTDP_GD_SDR_e"/>
    <property type="match status" value="1"/>
</dbReference>
<reference evidence="9 10" key="1">
    <citation type="submission" date="2010-04" db="EMBL/GenBank/DDBJ databases">
        <authorList>
            <person name="Qin X."/>
            <person name="Bachman B."/>
            <person name="Battles P."/>
            <person name="Bell A."/>
            <person name="Bess C."/>
            <person name="Bickham C."/>
            <person name="Chaboub L."/>
            <person name="Chen D."/>
            <person name="Coyle M."/>
            <person name="Deiros D.R."/>
            <person name="Dinh H."/>
            <person name="Forbes L."/>
            <person name="Fowler G."/>
            <person name="Francisco L."/>
            <person name="Fu Q."/>
            <person name="Gubbala S."/>
            <person name="Hale W."/>
            <person name="Han Y."/>
            <person name="Hemphill L."/>
            <person name="Highlander S.K."/>
            <person name="Hirani K."/>
            <person name="Hogues M."/>
            <person name="Jackson L."/>
            <person name="Jakkamsetti A."/>
            <person name="Javaid M."/>
            <person name="Jiang H."/>
            <person name="Korchina V."/>
            <person name="Kovar C."/>
            <person name="Lara F."/>
            <person name="Lee S."/>
            <person name="Mata R."/>
            <person name="Mathew T."/>
            <person name="Moen C."/>
            <person name="Morales K."/>
            <person name="Munidasa M."/>
            <person name="Nazareth L."/>
            <person name="Ngo R."/>
            <person name="Nguyen L."/>
            <person name="Okwuonu G."/>
            <person name="Ongeri F."/>
            <person name="Patil S."/>
            <person name="Petrosino J."/>
            <person name="Pham C."/>
            <person name="Pham P."/>
            <person name="Pu L.-L."/>
            <person name="Puazo M."/>
            <person name="Raj R."/>
            <person name="Reid J."/>
            <person name="Rouhana J."/>
            <person name="Saada N."/>
            <person name="Shang Y."/>
            <person name="Simmons D."/>
            <person name="Thornton R."/>
            <person name="Warren J."/>
            <person name="Weissenberger G."/>
            <person name="Zhang J."/>
            <person name="Zhang L."/>
            <person name="Zhou C."/>
            <person name="Zhu D."/>
            <person name="Muzny D."/>
            <person name="Worley K."/>
            <person name="Gibbs R."/>
        </authorList>
    </citation>
    <scope>NUCLEOTIDE SEQUENCE [LARGE SCALE GENOMIC DNA]</scope>
    <source>
        <strain evidence="9 10">ATCC 49957</strain>
    </source>
</reference>
<dbReference type="InterPro" id="IPR016040">
    <property type="entry name" value="NAD(P)-bd_dom"/>
</dbReference>
<keyword evidence="5" id="KW-0520">NAD</keyword>
<keyword evidence="6 7" id="KW-0456">Lyase</keyword>
<comment type="caution">
    <text evidence="9">The sequence shown here is derived from an EMBL/GenBank/DDBJ whole genome shotgun (WGS) entry which is preliminary data.</text>
</comment>
<sequence>MRILVTGGAGFIGSALVRRLVLEEQVEAVLVVDKLTYAGERRSLRDCEGRPGFGFLQADIADAAAMAQAFAEFRPDAVMHLAAESHVDRSIAGAAPFIHTNIVGTFTLLEAARAYWNALDAEKRAAFRFLHISTDEVFGSLGPTGYFTETTPYAPRSPYSASKAGSDHLVAAWHETYGLPTLMTNCSNNYGPYHFPEKLIPLTILNALEGKTLPVYGKGENVRDWLFVDDHVRALITVLRQGKVGQTYNVGGNSERQNIEVVHAICDTLDRLRPDPAGPRRRLVSFVADRPGHDARYAIDASKLKRELGWEPSESFETGLEKTIAWYLENAWWWQPLRERVYGGERIGLLDQASPAKAAS</sequence>
<proteinExistence type="inferred from homology"/>
<gene>
    <name evidence="9" type="primary">rfbB</name>
    <name evidence="9" type="ORF">HMPREF0731_0031</name>
</gene>
<evidence type="ECO:0000256" key="5">
    <source>
        <dbReference type="ARBA" id="ARBA00023027"/>
    </source>
</evidence>
<dbReference type="RefSeq" id="WP_007005655.1">
    <property type="nucleotide sequence ID" value="NZ_GG770784.1"/>
</dbReference>
<protein>
    <recommendedName>
        <fullName evidence="4 7">dTDP-glucose 4,6-dehydratase</fullName>
        <ecNumber evidence="4 7">4.2.1.46</ecNumber>
    </recommendedName>
</protein>
<evidence type="ECO:0000313" key="10">
    <source>
        <dbReference type="Proteomes" id="UP000005324"/>
    </source>
</evidence>
<organism evidence="9 10">
    <name type="scientific">Pseudoroseomonas cervicalis ATCC 49957</name>
    <dbReference type="NCBI Taxonomy" id="525371"/>
    <lineage>
        <taxon>Bacteria</taxon>
        <taxon>Pseudomonadati</taxon>
        <taxon>Pseudomonadota</taxon>
        <taxon>Alphaproteobacteria</taxon>
        <taxon>Acetobacterales</taxon>
        <taxon>Roseomonadaceae</taxon>
        <taxon>Roseomonas</taxon>
    </lineage>
</organism>
<name>D5RG22_9PROT</name>
<dbReference type="Gene3D" id="3.40.50.720">
    <property type="entry name" value="NAD(P)-binding Rossmann-like Domain"/>
    <property type="match status" value="1"/>
</dbReference>
<dbReference type="PANTHER" id="PTHR43000">
    <property type="entry name" value="DTDP-D-GLUCOSE 4,6-DEHYDRATASE-RELATED"/>
    <property type="match status" value="1"/>
</dbReference>
<keyword evidence="10" id="KW-1185">Reference proteome</keyword>
<evidence type="ECO:0000259" key="8">
    <source>
        <dbReference type="Pfam" id="PF16363"/>
    </source>
</evidence>
<dbReference type="EC" id="4.2.1.46" evidence="4 7"/>
<evidence type="ECO:0000313" key="9">
    <source>
        <dbReference type="EMBL" id="EFH13752.1"/>
    </source>
</evidence>
<comment type="similarity">
    <text evidence="3 7">Belongs to the NAD(P)-dependent epimerase/dehydratase family. dTDP-glucose dehydratase subfamily.</text>
</comment>
<feature type="domain" description="NAD(P)-binding" evidence="8">
    <location>
        <begin position="4"/>
        <end position="323"/>
    </location>
</feature>
<accession>D5RG22</accession>
<evidence type="ECO:0000256" key="7">
    <source>
        <dbReference type="RuleBase" id="RU004473"/>
    </source>
</evidence>
<dbReference type="EMBL" id="ADVL01000011">
    <property type="protein sequence ID" value="EFH13752.1"/>
    <property type="molecule type" value="Genomic_DNA"/>
</dbReference>
<dbReference type="OrthoDB" id="9801785at2"/>
<comment type="catalytic activity">
    <reaction evidence="1 7">
        <text>dTDP-alpha-D-glucose = dTDP-4-dehydro-6-deoxy-alpha-D-glucose + H2O</text>
        <dbReference type="Rhea" id="RHEA:17221"/>
        <dbReference type="ChEBI" id="CHEBI:15377"/>
        <dbReference type="ChEBI" id="CHEBI:57477"/>
        <dbReference type="ChEBI" id="CHEBI:57649"/>
        <dbReference type="EC" id="4.2.1.46"/>
    </reaction>
</comment>
<dbReference type="AlphaFoldDB" id="D5RG22"/>
<evidence type="ECO:0000256" key="3">
    <source>
        <dbReference type="ARBA" id="ARBA00008178"/>
    </source>
</evidence>
<comment type="cofactor">
    <cofactor evidence="2 7">
        <name>NAD(+)</name>
        <dbReference type="ChEBI" id="CHEBI:57540"/>
    </cofactor>
</comment>
<dbReference type="GO" id="GO:0009225">
    <property type="term" value="P:nucleotide-sugar metabolic process"/>
    <property type="evidence" value="ECO:0007669"/>
    <property type="project" value="InterPro"/>
</dbReference>
<dbReference type="NCBIfam" id="TIGR01181">
    <property type="entry name" value="dTDP_gluc_dehyt"/>
    <property type="match status" value="1"/>
</dbReference>
<evidence type="ECO:0000256" key="2">
    <source>
        <dbReference type="ARBA" id="ARBA00001911"/>
    </source>
</evidence>
<dbReference type="InterPro" id="IPR036291">
    <property type="entry name" value="NAD(P)-bd_dom_sf"/>
</dbReference>
<dbReference type="Proteomes" id="UP000005324">
    <property type="component" value="Unassembled WGS sequence"/>
</dbReference>
<dbReference type="HOGENOM" id="CLU_007383_1_14_5"/>
<evidence type="ECO:0000256" key="1">
    <source>
        <dbReference type="ARBA" id="ARBA00001539"/>
    </source>
</evidence>
<dbReference type="Gene3D" id="3.90.25.10">
    <property type="entry name" value="UDP-galactose 4-epimerase, domain 1"/>
    <property type="match status" value="1"/>
</dbReference>
<dbReference type="InterPro" id="IPR005888">
    <property type="entry name" value="dTDP_Gluc_deHydtase"/>
</dbReference>
<dbReference type="GO" id="GO:0008460">
    <property type="term" value="F:dTDP-glucose 4,6-dehydratase activity"/>
    <property type="evidence" value="ECO:0007669"/>
    <property type="project" value="UniProtKB-EC"/>
</dbReference>